<evidence type="ECO:0000256" key="1">
    <source>
        <dbReference type="SAM" id="SignalP"/>
    </source>
</evidence>
<evidence type="ECO:0000313" key="3">
    <source>
        <dbReference type="Proteomes" id="UP000271974"/>
    </source>
</evidence>
<comment type="caution">
    <text evidence="2">The sequence shown here is derived from an EMBL/GenBank/DDBJ whole genome shotgun (WGS) entry which is preliminary data.</text>
</comment>
<sequence length="148" mass="15999">MKVAVALLLTLAVSLVSAASIETRFIGNFFKDTWSNIKSATTNAWNKVSNTVSDYNIGDRLGQIKDKIQAKYGDITSDMNNVTFVDIAKAAKDVFVDSEQILGVDVVKSKVIEAIKEKSDIMFNDAINKAVEGVVEDIASSISFGGTE</sequence>
<reference evidence="2 3" key="1">
    <citation type="submission" date="2019-01" db="EMBL/GenBank/DDBJ databases">
        <title>A draft genome assembly of the solar-powered sea slug Elysia chlorotica.</title>
        <authorList>
            <person name="Cai H."/>
            <person name="Li Q."/>
            <person name="Fang X."/>
            <person name="Li J."/>
            <person name="Curtis N.E."/>
            <person name="Altenburger A."/>
            <person name="Shibata T."/>
            <person name="Feng M."/>
            <person name="Maeda T."/>
            <person name="Schwartz J.A."/>
            <person name="Shigenobu S."/>
            <person name="Lundholm N."/>
            <person name="Nishiyama T."/>
            <person name="Yang H."/>
            <person name="Hasebe M."/>
            <person name="Li S."/>
            <person name="Pierce S.K."/>
            <person name="Wang J."/>
        </authorList>
    </citation>
    <scope>NUCLEOTIDE SEQUENCE [LARGE SCALE GENOMIC DNA]</scope>
    <source>
        <strain evidence="2">EC2010</strain>
        <tissue evidence="2">Whole organism of an adult</tissue>
    </source>
</reference>
<keyword evidence="1" id="KW-0732">Signal</keyword>
<feature type="chain" id="PRO_5019236985" evidence="1">
    <location>
        <begin position="19"/>
        <end position="148"/>
    </location>
</feature>
<proteinExistence type="predicted"/>
<organism evidence="2 3">
    <name type="scientific">Elysia chlorotica</name>
    <name type="common">Eastern emerald elysia</name>
    <name type="synonym">Sea slug</name>
    <dbReference type="NCBI Taxonomy" id="188477"/>
    <lineage>
        <taxon>Eukaryota</taxon>
        <taxon>Metazoa</taxon>
        <taxon>Spiralia</taxon>
        <taxon>Lophotrochozoa</taxon>
        <taxon>Mollusca</taxon>
        <taxon>Gastropoda</taxon>
        <taxon>Heterobranchia</taxon>
        <taxon>Euthyneura</taxon>
        <taxon>Panpulmonata</taxon>
        <taxon>Sacoglossa</taxon>
        <taxon>Placobranchoidea</taxon>
        <taxon>Plakobranchidae</taxon>
        <taxon>Elysia</taxon>
    </lineage>
</organism>
<evidence type="ECO:0000313" key="2">
    <source>
        <dbReference type="EMBL" id="RUS83364.1"/>
    </source>
</evidence>
<gene>
    <name evidence="2" type="ORF">EGW08_008867</name>
</gene>
<name>A0A433TP65_ELYCH</name>
<dbReference type="Proteomes" id="UP000271974">
    <property type="component" value="Unassembled WGS sequence"/>
</dbReference>
<dbReference type="AlphaFoldDB" id="A0A433TP65"/>
<protein>
    <submittedName>
        <fullName evidence="2">Uncharacterized protein</fullName>
    </submittedName>
</protein>
<keyword evidence="3" id="KW-1185">Reference proteome</keyword>
<accession>A0A433TP65</accession>
<feature type="signal peptide" evidence="1">
    <location>
        <begin position="1"/>
        <end position="18"/>
    </location>
</feature>
<dbReference type="EMBL" id="RQTK01000246">
    <property type="protein sequence ID" value="RUS83364.1"/>
    <property type="molecule type" value="Genomic_DNA"/>
</dbReference>